<name>A0A963Z538_9PROT</name>
<sequence>MPLIPPHDGLDGLAAVRPLSGFGCVRNHQQQGHDALTGAVYELAIVELDDQGCAYDRMQVDLVEQRLATLTADCVDAIIITFTHGWKHDARSDDDNLSAFRILLAKTVAHENSTAANAGIKPRPVLGIFIGWRGLSLYGPSDYVASLTTFFTRQSAGRRVAVGSVREVFGRARAYRKARLKQKGNPASGHRRP</sequence>
<dbReference type="AlphaFoldDB" id="A0A963Z538"/>
<comment type="caution">
    <text evidence="1">The sequence shown here is derived from an EMBL/GenBank/DDBJ whole genome shotgun (WGS) entry which is preliminary data.</text>
</comment>
<dbReference type="Proteomes" id="UP000721844">
    <property type="component" value="Unassembled WGS sequence"/>
</dbReference>
<reference evidence="1 2" key="1">
    <citation type="journal article" date="2021" name="Microorganisms">
        <title>Acidisoma silvae sp. nov. and Acidisomacellulosilytica sp. nov., Two Acidophilic Bacteria Isolated from Decaying Wood, Hydrolyzing Cellulose and Producing Poly-3-hydroxybutyrate.</title>
        <authorList>
            <person name="Mieszkin S."/>
            <person name="Pouder E."/>
            <person name="Uroz S."/>
            <person name="Simon-Colin C."/>
            <person name="Alain K."/>
        </authorList>
    </citation>
    <scope>NUCLEOTIDE SEQUENCE [LARGE SCALE GENOMIC DNA]</scope>
    <source>
        <strain evidence="1 2">HW T5.17</strain>
    </source>
</reference>
<keyword evidence="2" id="KW-1185">Reference proteome</keyword>
<accession>A0A963Z538</accession>
<protein>
    <submittedName>
        <fullName evidence="1">Uncharacterized protein</fullName>
    </submittedName>
</protein>
<dbReference type="EMBL" id="JAESVA010000005">
    <property type="protein sequence ID" value="MCB8881948.1"/>
    <property type="molecule type" value="Genomic_DNA"/>
</dbReference>
<dbReference type="RefSeq" id="WP_227308600.1">
    <property type="nucleotide sequence ID" value="NZ_JAESVA010000005.1"/>
</dbReference>
<evidence type="ECO:0000313" key="2">
    <source>
        <dbReference type="Proteomes" id="UP000721844"/>
    </source>
</evidence>
<evidence type="ECO:0000313" key="1">
    <source>
        <dbReference type="EMBL" id="MCB8881948.1"/>
    </source>
</evidence>
<organism evidence="1 2">
    <name type="scientific">Acidisoma cellulosilyticum</name>
    <dbReference type="NCBI Taxonomy" id="2802395"/>
    <lineage>
        <taxon>Bacteria</taxon>
        <taxon>Pseudomonadati</taxon>
        <taxon>Pseudomonadota</taxon>
        <taxon>Alphaproteobacteria</taxon>
        <taxon>Acetobacterales</taxon>
        <taxon>Acidocellaceae</taxon>
        <taxon>Acidisoma</taxon>
    </lineage>
</organism>
<proteinExistence type="predicted"/>
<gene>
    <name evidence="1" type="ORF">ACELLULO517_17015</name>
</gene>